<feature type="disulfide bond" evidence="6">
    <location>
        <begin position="372"/>
        <end position="409"/>
    </location>
</feature>
<feature type="binding site" evidence="4">
    <location>
        <position position="483"/>
    </location>
    <ligand>
        <name>hydrogencarbonate</name>
        <dbReference type="ChEBI" id="CHEBI:17544"/>
        <label>1</label>
    </ligand>
</feature>
<dbReference type="AlphaFoldDB" id="A0A9N9QHC5"/>
<dbReference type="PROSITE" id="PS51408">
    <property type="entry name" value="TRANSFERRIN_LIKE_4"/>
    <property type="match status" value="2"/>
</dbReference>
<dbReference type="SUPFAM" id="SSF53850">
    <property type="entry name" value="Periplasmic binding protein-like II"/>
    <property type="match status" value="2"/>
</dbReference>
<accession>A0A9N9QHC5</accession>
<dbReference type="GO" id="GO:0006826">
    <property type="term" value="P:iron ion transport"/>
    <property type="evidence" value="ECO:0007669"/>
    <property type="project" value="UniProtKB-KW"/>
</dbReference>
<keyword evidence="3 5" id="KW-0408">Iron</keyword>
<proteinExistence type="inferred from homology"/>
<dbReference type="OrthoDB" id="8170333at2759"/>
<sequence length="706" mass="79605">MTGFINLKFCVLLWLFLGLFMSVHGAKKYRICIVDGKEVTKRSTRYCPKLDGPDSQVECVVASDRLDCLRRIQKGKADFGIFTPEDMVAATNSEIEILITNELRFDREDKYEYQVVAVILNDAHIRSKHDLRGKRFCHPGYGYEADWTRILSNYFEASVVTPQCSTNLTITENRVKASSDFFGAACKAGPWVNNPILDMQLKRKYPNLCELCGDSNKCSMQDKYWGRRGSLLCLTDGAGDISWARLEDVRQHFGFTLGGQEATPEDYSLLCPDNTIMPLNSSNPCIWVVKPWSVVATKRSKAQDIQAIIDQLDHRDPNSWKSHLLSLIEPAYLSVESIKPVLSIETYFHQAKGFLNANSFSACHPPRTIRFCTTSNIETAKCSWLRESAAVYGIEPDLDCLKADNTTHCMMALNDNVADVVMVSPDLLHSAKRDYNLTTLFYETVADAKKYLTVAVTRKDSKLNSIDNLRGAKACFPSYDGVAWNSIAYTLQKMHIIGCSVNIEMANFFGPSCVPNIPKNESDNLWKQCQSDFDGDQGALHCLSSGVGDVAFVSMNSISQFINVENLDYPGPREENFKIICQDKNLPCHLSWAPLGQAMIRSSSSNMWIKDTLDVFLQLDGLFGKSYKDLTNAFTMFGRYDSVSDVLFHDGTEKLRDVPTVKNTDIMDLPYNSILERTRFCYSENGSRKITFDILLVLVPIFSLFY</sequence>
<dbReference type="PANTHER" id="PTHR11485:SF34">
    <property type="entry name" value="SIGNAL RECOGNITION PARTICLE RECEPTOR SUBUNIT BETA"/>
    <property type="match status" value="1"/>
</dbReference>
<gene>
    <name evidence="9" type="ORF">CEUTPL_LOCUS5668</name>
</gene>
<feature type="disulfide bond" evidence="6">
    <location>
        <begin position="382"/>
        <end position="400"/>
    </location>
</feature>
<evidence type="ECO:0000313" key="9">
    <source>
        <dbReference type="EMBL" id="CAG9765049.1"/>
    </source>
</evidence>
<keyword evidence="3" id="KW-0406">Ion transport</keyword>
<feature type="chain" id="PRO_5040415523" description="Transferrin" evidence="7">
    <location>
        <begin position="26"/>
        <end position="706"/>
    </location>
</feature>
<keyword evidence="2 6" id="KW-1015">Disulfide bond</keyword>
<organism evidence="9 10">
    <name type="scientific">Ceutorhynchus assimilis</name>
    <name type="common">cabbage seed weevil</name>
    <dbReference type="NCBI Taxonomy" id="467358"/>
    <lineage>
        <taxon>Eukaryota</taxon>
        <taxon>Metazoa</taxon>
        <taxon>Ecdysozoa</taxon>
        <taxon>Arthropoda</taxon>
        <taxon>Hexapoda</taxon>
        <taxon>Insecta</taxon>
        <taxon>Pterygota</taxon>
        <taxon>Neoptera</taxon>
        <taxon>Endopterygota</taxon>
        <taxon>Coleoptera</taxon>
        <taxon>Polyphaga</taxon>
        <taxon>Cucujiformia</taxon>
        <taxon>Curculionidae</taxon>
        <taxon>Ceutorhynchinae</taxon>
        <taxon>Ceutorhynchus</taxon>
    </lineage>
</organism>
<feature type="disulfide bond" evidence="6">
    <location>
        <begin position="499"/>
        <end position="681"/>
    </location>
</feature>
<feature type="domain" description="Transferrin-like" evidence="8">
    <location>
        <begin position="29"/>
        <end position="368"/>
    </location>
</feature>
<comment type="similarity">
    <text evidence="3">Belongs to the transferrin family.</text>
</comment>
<comment type="function">
    <text evidence="3">Transferrins are iron binding transport proteins which bind Fe(3+) ion in association with the binding of an anion, usually bicarbonate.</text>
</comment>
<feature type="binding site" evidence="5">
    <location>
        <position position="451"/>
    </location>
    <ligand>
        <name>Fe(3+)</name>
        <dbReference type="ChEBI" id="CHEBI:29034"/>
        <label>1</label>
    </ligand>
</feature>
<dbReference type="Gene3D" id="3.40.190.10">
    <property type="entry name" value="Periplasmic binding protein-like II"/>
    <property type="match status" value="3"/>
</dbReference>
<dbReference type="PANTHER" id="PTHR11485">
    <property type="entry name" value="TRANSFERRIN"/>
    <property type="match status" value="1"/>
</dbReference>
<feature type="binding site" evidence="4">
    <location>
        <position position="145"/>
    </location>
    <ligand>
        <name>hydrogencarbonate</name>
        <dbReference type="ChEBI" id="CHEBI:17544"/>
        <label>1</label>
    </ligand>
</feature>
<name>A0A9N9QHC5_9CUCU</name>
<evidence type="ECO:0000256" key="7">
    <source>
        <dbReference type="SAM" id="SignalP"/>
    </source>
</evidence>
<evidence type="ECO:0000313" key="10">
    <source>
        <dbReference type="Proteomes" id="UP001152799"/>
    </source>
</evidence>
<keyword evidence="3" id="KW-0410">Iron transport</keyword>
<feature type="disulfide bond" evidence="6">
    <location>
        <begin position="209"/>
        <end position="218"/>
    </location>
</feature>
<keyword evidence="7" id="KW-0732">Signal</keyword>
<dbReference type="CDD" id="cd13529">
    <property type="entry name" value="PBP2_transferrin"/>
    <property type="match status" value="2"/>
</dbReference>
<dbReference type="EMBL" id="OU892278">
    <property type="protein sequence ID" value="CAG9765049.1"/>
    <property type="molecule type" value="Genomic_DNA"/>
</dbReference>
<dbReference type="GO" id="GO:0005615">
    <property type="term" value="C:extracellular space"/>
    <property type="evidence" value="ECO:0007669"/>
    <property type="project" value="InterPro"/>
</dbReference>
<keyword evidence="3 5" id="KW-0479">Metal-binding</keyword>
<evidence type="ECO:0000259" key="8">
    <source>
        <dbReference type="PROSITE" id="PS51408"/>
    </source>
</evidence>
<dbReference type="GO" id="GO:0005785">
    <property type="term" value="C:signal recognition particle receptor complex"/>
    <property type="evidence" value="ECO:0007669"/>
    <property type="project" value="TreeGrafter"/>
</dbReference>
<keyword evidence="1" id="KW-0677">Repeat</keyword>
<dbReference type="PRINTS" id="PR00422">
    <property type="entry name" value="TRANSFERRIN"/>
</dbReference>
<dbReference type="GO" id="GO:0046872">
    <property type="term" value="F:metal ion binding"/>
    <property type="evidence" value="ECO:0007669"/>
    <property type="project" value="UniProtKB-KW"/>
</dbReference>
<evidence type="ECO:0000256" key="2">
    <source>
        <dbReference type="ARBA" id="ARBA00023157"/>
    </source>
</evidence>
<feature type="disulfide bond" evidence="6">
    <location>
        <begin position="137"/>
        <end position="233"/>
    </location>
</feature>
<feature type="binding site" evidence="5">
    <location>
        <position position="113"/>
    </location>
    <ligand>
        <name>Fe(3+)</name>
        <dbReference type="ChEBI" id="CHEBI:29034"/>
        <label>1</label>
    </ligand>
</feature>
<evidence type="ECO:0000256" key="4">
    <source>
        <dbReference type="PIRSR" id="PIRSR002549-2"/>
    </source>
</evidence>
<keyword evidence="10" id="KW-1185">Reference proteome</keyword>
<evidence type="ECO:0000256" key="6">
    <source>
        <dbReference type="PIRSR" id="PIRSR002549-4"/>
    </source>
</evidence>
<dbReference type="SMART" id="SM00094">
    <property type="entry name" value="TR_FER"/>
    <property type="match status" value="2"/>
</dbReference>
<evidence type="ECO:0000256" key="3">
    <source>
        <dbReference type="PIRNR" id="PIRNR002549"/>
    </source>
</evidence>
<dbReference type="GO" id="GO:0045047">
    <property type="term" value="P:protein targeting to ER"/>
    <property type="evidence" value="ECO:0007669"/>
    <property type="project" value="TreeGrafter"/>
</dbReference>
<feature type="disulfide bond" evidence="6">
    <location>
        <begin position="475"/>
        <end position="542"/>
    </location>
</feature>
<feature type="disulfide bond" evidence="6">
    <location>
        <begin position="32"/>
        <end position="68"/>
    </location>
</feature>
<dbReference type="PIRSF" id="PIRSF002549">
    <property type="entry name" value="Transferrin"/>
    <property type="match status" value="1"/>
</dbReference>
<feature type="disulfide bond" evidence="6">
    <location>
        <begin position="186"/>
        <end position="212"/>
    </location>
</feature>
<reference evidence="9" key="1">
    <citation type="submission" date="2022-01" db="EMBL/GenBank/DDBJ databases">
        <authorList>
            <person name="King R."/>
        </authorList>
    </citation>
    <scope>NUCLEOTIDE SEQUENCE</scope>
</reference>
<dbReference type="InterPro" id="IPR001156">
    <property type="entry name" value="Transferrin-like_dom"/>
</dbReference>
<feature type="disulfide bond" evidence="6">
    <location>
        <begin position="581"/>
        <end position="588"/>
    </location>
</feature>
<feature type="domain" description="Transferrin-like" evidence="8">
    <location>
        <begin position="369"/>
        <end position="671"/>
    </location>
</feature>
<feature type="signal peptide" evidence="7">
    <location>
        <begin position="1"/>
        <end position="25"/>
    </location>
</feature>
<feature type="disulfide bond" evidence="6">
    <location>
        <begin position="271"/>
        <end position="285"/>
    </location>
</feature>
<evidence type="ECO:0000256" key="1">
    <source>
        <dbReference type="ARBA" id="ARBA00022737"/>
    </source>
</evidence>
<protein>
    <recommendedName>
        <fullName evidence="3">Transferrin</fullName>
    </recommendedName>
</protein>
<dbReference type="Pfam" id="PF00405">
    <property type="entry name" value="Transferrin"/>
    <property type="match status" value="2"/>
</dbReference>
<keyword evidence="3" id="KW-0813">Transport</keyword>
<evidence type="ECO:0000256" key="5">
    <source>
        <dbReference type="PIRSR" id="PIRSR002549-3"/>
    </source>
</evidence>
<feature type="disulfide bond" evidence="6">
    <location>
        <begin position="513"/>
        <end position="529"/>
    </location>
</feature>
<dbReference type="InterPro" id="IPR016357">
    <property type="entry name" value="Transferrin"/>
</dbReference>
<dbReference type="Proteomes" id="UP001152799">
    <property type="component" value="Chromosome 2"/>
</dbReference>